<evidence type="ECO:0000313" key="5">
    <source>
        <dbReference type="Proteomes" id="UP001500466"/>
    </source>
</evidence>
<keyword evidence="2" id="KW-1133">Transmembrane helix</keyword>
<feature type="transmembrane region" description="Helical" evidence="2">
    <location>
        <begin position="271"/>
        <end position="292"/>
    </location>
</feature>
<feature type="compositionally biased region" description="Low complexity" evidence="1">
    <location>
        <begin position="612"/>
        <end position="624"/>
    </location>
</feature>
<dbReference type="InterPro" id="IPR050721">
    <property type="entry name" value="Trk_Ktr_HKT_K-transport"/>
</dbReference>
<dbReference type="RefSeq" id="WP_345674727.1">
    <property type="nucleotide sequence ID" value="NZ_BAABHS010000005.1"/>
</dbReference>
<protein>
    <submittedName>
        <fullName evidence="4">NAD-binding protein</fullName>
    </submittedName>
</protein>
<feature type="region of interest" description="Disordered" evidence="1">
    <location>
        <begin position="609"/>
        <end position="659"/>
    </location>
</feature>
<evidence type="ECO:0000259" key="3">
    <source>
        <dbReference type="PROSITE" id="PS51201"/>
    </source>
</evidence>
<dbReference type="PROSITE" id="PS51201">
    <property type="entry name" value="RCK_N"/>
    <property type="match status" value="1"/>
</dbReference>
<feature type="compositionally biased region" description="Low complexity" evidence="1">
    <location>
        <begin position="634"/>
        <end position="643"/>
    </location>
</feature>
<evidence type="ECO:0000313" key="4">
    <source>
        <dbReference type="EMBL" id="GAA4955792.1"/>
    </source>
</evidence>
<name>A0ABP9H4Z2_9ACTN</name>
<dbReference type="PANTHER" id="PTHR43833:SF11">
    <property type="entry name" value="VOLTAGE-GATED POTASSIUM CHANNEL KCH"/>
    <property type="match status" value="1"/>
</dbReference>
<accession>A0ABP9H4Z2</accession>
<dbReference type="PANTHER" id="PTHR43833">
    <property type="entry name" value="POTASSIUM CHANNEL PROTEIN 2-RELATED-RELATED"/>
    <property type="match status" value="1"/>
</dbReference>
<dbReference type="EMBL" id="BAABHS010000005">
    <property type="protein sequence ID" value="GAA4955792.1"/>
    <property type="molecule type" value="Genomic_DNA"/>
</dbReference>
<feature type="domain" description="RCK N-terminal" evidence="3">
    <location>
        <begin position="365"/>
        <end position="487"/>
    </location>
</feature>
<dbReference type="InterPro" id="IPR003148">
    <property type="entry name" value="RCK_N"/>
</dbReference>
<evidence type="ECO:0000256" key="1">
    <source>
        <dbReference type="SAM" id="MobiDB-lite"/>
    </source>
</evidence>
<gene>
    <name evidence="4" type="ORF">GCM10023205_17200</name>
</gene>
<dbReference type="Gene3D" id="3.40.50.720">
    <property type="entry name" value="NAD(P)-binding Rossmann-like Domain"/>
    <property type="match status" value="2"/>
</dbReference>
<dbReference type="Proteomes" id="UP001500466">
    <property type="component" value="Unassembled WGS sequence"/>
</dbReference>
<organism evidence="4 5">
    <name type="scientific">Yinghuangia aomiensis</name>
    <dbReference type="NCBI Taxonomy" id="676205"/>
    <lineage>
        <taxon>Bacteria</taxon>
        <taxon>Bacillati</taxon>
        <taxon>Actinomycetota</taxon>
        <taxon>Actinomycetes</taxon>
        <taxon>Kitasatosporales</taxon>
        <taxon>Streptomycetaceae</taxon>
        <taxon>Yinghuangia</taxon>
    </lineage>
</organism>
<feature type="transmembrane region" description="Helical" evidence="2">
    <location>
        <begin position="328"/>
        <end position="349"/>
    </location>
</feature>
<dbReference type="Pfam" id="PF02254">
    <property type="entry name" value="TrkA_N"/>
    <property type="match status" value="2"/>
</dbReference>
<sequence length="659" mass="68738">MAFVPDQSAAPHGAPPPRPMVVCGDDALAYRLTAELARLYDQPVIVLVPSAGSANGLRITELAAVPGLSVTVREAAAPSEDALIQAGVAGAQAIALAYTDDQTNIHAALRARRINPHIRLVIRLFNRKLGRYLEDLLGRATPGGTDLTTSVLSDADTAAPALVAAALAGQRSRIVEADGLLLRAADRTAGEPLRSIADGDLCTLAVLSDPGAAAGPLLLPDDDAVDAAHATRNRVVLETVTRDTQPVAPLRARARALPPRLPLRELFSRRLMLAVAGLVGLEAVFALLTWQVTKNPPLRAAYLSMLDLMAMGDPAVGERKGRQILQLLSGLTGLALLPILFAVVLQALGSFRSATALRRPPRGMSGHIVLMGLGKVGSRVLDRLHALGVQVVCVEQNPKARGVALARSLHVPCIVGDATQDGVLEDALIERADAIMALTSSDSTNLETALYARECKPDIRVVMRLFEDDFAAVVNQAMRASYPQATTRSRSVSTLAAPAFAAAMMGRQILGALPVERSVLVFVALEVGDHPDLLGRTVDEVFRPGARRVLALDLAQPHERRPLIAGPTAAGERHEPELAWGLHQGYVLQADDRVVLATTREGLAALVRGRPGAASASGSASGAGSASGSGSGSDSGVVGQSASPGLPPETGARALDGSG</sequence>
<proteinExistence type="predicted"/>
<keyword evidence="2" id="KW-0472">Membrane</keyword>
<keyword evidence="5" id="KW-1185">Reference proteome</keyword>
<dbReference type="SUPFAM" id="SSF51735">
    <property type="entry name" value="NAD(P)-binding Rossmann-fold domains"/>
    <property type="match status" value="2"/>
</dbReference>
<comment type="caution">
    <text evidence="4">The sequence shown here is derived from an EMBL/GenBank/DDBJ whole genome shotgun (WGS) entry which is preliminary data.</text>
</comment>
<keyword evidence="2" id="KW-0812">Transmembrane</keyword>
<reference evidence="5" key="1">
    <citation type="journal article" date="2019" name="Int. J. Syst. Evol. Microbiol.">
        <title>The Global Catalogue of Microorganisms (GCM) 10K type strain sequencing project: providing services to taxonomists for standard genome sequencing and annotation.</title>
        <authorList>
            <consortium name="The Broad Institute Genomics Platform"/>
            <consortium name="The Broad Institute Genome Sequencing Center for Infectious Disease"/>
            <person name="Wu L."/>
            <person name="Ma J."/>
        </authorList>
    </citation>
    <scope>NUCLEOTIDE SEQUENCE [LARGE SCALE GENOMIC DNA]</scope>
    <source>
        <strain evidence="5">JCM 17986</strain>
    </source>
</reference>
<dbReference type="InterPro" id="IPR036291">
    <property type="entry name" value="NAD(P)-bd_dom_sf"/>
</dbReference>
<evidence type="ECO:0000256" key="2">
    <source>
        <dbReference type="SAM" id="Phobius"/>
    </source>
</evidence>